<dbReference type="AlphaFoldDB" id="A0A0F9KG70"/>
<sequence length="127" mass="14119">MSRPMGKLPYFPCYARDVISSSKIALMSGDAFKAYWLLLCASWLEDDRGTLPNDQALLQALARADASTWLSIKSEVMACFETNENGRIFSERMFEVSTLQEKRRIAGSKGGSKTQAKRQAKAQASES</sequence>
<evidence type="ECO:0008006" key="3">
    <source>
        <dbReference type="Google" id="ProtNLM"/>
    </source>
</evidence>
<organism evidence="2">
    <name type="scientific">marine sediment metagenome</name>
    <dbReference type="NCBI Taxonomy" id="412755"/>
    <lineage>
        <taxon>unclassified sequences</taxon>
        <taxon>metagenomes</taxon>
        <taxon>ecological metagenomes</taxon>
    </lineage>
</organism>
<reference evidence="2" key="1">
    <citation type="journal article" date="2015" name="Nature">
        <title>Complex archaea that bridge the gap between prokaryotes and eukaryotes.</title>
        <authorList>
            <person name="Spang A."/>
            <person name="Saw J.H."/>
            <person name="Jorgensen S.L."/>
            <person name="Zaremba-Niedzwiedzka K."/>
            <person name="Martijn J."/>
            <person name="Lind A.E."/>
            <person name="van Eijk R."/>
            <person name="Schleper C."/>
            <person name="Guy L."/>
            <person name="Ettema T.J."/>
        </authorList>
    </citation>
    <scope>NUCLEOTIDE SEQUENCE</scope>
</reference>
<evidence type="ECO:0000256" key="1">
    <source>
        <dbReference type="SAM" id="MobiDB-lite"/>
    </source>
</evidence>
<gene>
    <name evidence="2" type="ORF">LCGC14_1707750</name>
</gene>
<comment type="caution">
    <text evidence="2">The sequence shown here is derived from an EMBL/GenBank/DDBJ whole genome shotgun (WGS) entry which is preliminary data.</text>
</comment>
<proteinExistence type="predicted"/>
<accession>A0A0F9KG70</accession>
<feature type="region of interest" description="Disordered" evidence="1">
    <location>
        <begin position="104"/>
        <end position="127"/>
    </location>
</feature>
<protein>
    <recommendedName>
        <fullName evidence="3">DUF1376 domain-containing protein</fullName>
    </recommendedName>
</protein>
<evidence type="ECO:0000313" key="2">
    <source>
        <dbReference type="EMBL" id="KKM14275.1"/>
    </source>
</evidence>
<name>A0A0F9KG70_9ZZZZ</name>
<dbReference type="EMBL" id="LAZR01015184">
    <property type="protein sequence ID" value="KKM14275.1"/>
    <property type="molecule type" value="Genomic_DNA"/>
</dbReference>